<feature type="compositionally biased region" description="Polar residues" evidence="1">
    <location>
        <begin position="77"/>
        <end position="87"/>
    </location>
</feature>
<dbReference type="AlphaFoldDB" id="A0A9D4QEU6"/>
<accession>A0A9D4QEU6</accession>
<organism evidence="2 3">
    <name type="scientific">Rhipicephalus sanguineus</name>
    <name type="common">Brown dog tick</name>
    <name type="synonym">Ixodes sanguineus</name>
    <dbReference type="NCBI Taxonomy" id="34632"/>
    <lineage>
        <taxon>Eukaryota</taxon>
        <taxon>Metazoa</taxon>
        <taxon>Ecdysozoa</taxon>
        <taxon>Arthropoda</taxon>
        <taxon>Chelicerata</taxon>
        <taxon>Arachnida</taxon>
        <taxon>Acari</taxon>
        <taxon>Parasitiformes</taxon>
        <taxon>Ixodida</taxon>
        <taxon>Ixodoidea</taxon>
        <taxon>Ixodidae</taxon>
        <taxon>Rhipicephalinae</taxon>
        <taxon>Rhipicephalus</taxon>
        <taxon>Rhipicephalus</taxon>
    </lineage>
</organism>
<protein>
    <submittedName>
        <fullName evidence="2">Uncharacterized protein</fullName>
    </submittedName>
</protein>
<feature type="region of interest" description="Disordered" evidence="1">
    <location>
        <begin position="74"/>
        <end position="131"/>
    </location>
</feature>
<gene>
    <name evidence="2" type="ORF">HPB52_000104</name>
</gene>
<evidence type="ECO:0000313" key="3">
    <source>
        <dbReference type="Proteomes" id="UP000821837"/>
    </source>
</evidence>
<evidence type="ECO:0000313" key="2">
    <source>
        <dbReference type="EMBL" id="KAH7981594.1"/>
    </source>
</evidence>
<reference evidence="2" key="1">
    <citation type="journal article" date="2020" name="Cell">
        <title>Large-Scale Comparative Analyses of Tick Genomes Elucidate Their Genetic Diversity and Vector Capacities.</title>
        <authorList>
            <consortium name="Tick Genome and Microbiome Consortium (TIGMIC)"/>
            <person name="Jia N."/>
            <person name="Wang J."/>
            <person name="Shi W."/>
            <person name="Du L."/>
            <person name="Sun Y."/>
            <person name="Zhan W."/>
            <person name="Jiang J.F."/>
            <person name="Wang Q."/>
            <person name="Zhang B."/>
            <person name="Ji P."/>
            <person name="Bell-Sakyi L."/>
            <person name="Cui X.M."/>
            <person name="Yuan T.T."/>
            <person name="Jiang B.G."/>
            <person name="Yang W.F."/>
            <person name="Lam T.T."/>
            <person name="Chang Q.C."/>
            <person name="Ding S.J."/>
            <person name="Wang X.J."/>
            <person name="Zhu J.G."/>
            <person name="Ruan X.D."/>
            <person name="Zhao L."/>
            <person name="Wei J.T."/>
            <person name="Ye R.Z."/>
            <person name="Que T.C."/>
            <person name="Du C.H."/>
            <person name="Zhou Y.H."/>
            <person name="Cheng J.X."/>
            <person name="Dai P.F."/>
            <person name="Guo W.B."/>
            <person name="Han X.H."/>
            <person name="Huang E.J."/>
            <person name="Li L.F."/>
            <person name="Wei W."/>
            <person name="Gao Y.C."/>
            <person name="Liu J.Z."/>
            <person name="Shao H.Z."/>
            <person name="Wang X."/>
            <person name="Wang C.C."/>
            <person name="Yang T.C."/>
            <person name="Huo Q.B."/>
            <person name="Li W."/>
            <person name="Chen H.Y."/>
            <person name="Chen S.E."/>
            <person name="Zhou L.G."/>
            <person name="Ni X.B."/>
            <person name="Tian J.H."/>
            <person name="Sheng Y."/>
            <person name="Liu T."/>
            <person name="Pan Y.S."/>
            <person name="Xia L.Y."/>
            <person name="Li J."/>
            <person name="Zhao F."/>
            <person name="Cao W.C."/>
        </authorList>
    </citation>
    <scope>NUCLEOTIDE SEQUENCE</scope>
    <source>
        <strain evidence="2">Rsan-2018</strain>
    </source>
</reference>
<name>A0A9D4QEU6_RHISA</name>
<dbReference type="VEuPathDB" id="VectorBase:RSAN_049238"/>
<dbReference type="EMBL" id="JABSTV010001245">
    <property type="protein sequence ID" value="KAH7981594.1"/>
    <property type="molecule type" value="Genomic_DNA"/>
</dbReference>
<keyword evidence="3" id="KW-1185">Reference proteome</keyword>
<feature type="compositionally biased region" description="Basic and acidic residues" evidence="1">
    <location>
        <begin position="101"/>
        <end position="124"/>
    </location>
</feature>
<evidence type="ECO:0000256" key="1">
    <source>
        <dbReference type="SAM" id="MobiDB-lite"/>
    </source>
</evidence>
<proteinExistence type="predicted"/>
<dbReference type="Proteomes" id="UP000821837">
    <property type="component" value="Chromosome 1"/>
</dbReference>
<comment type="caution">
    <text evidence="2">The sequence shown here is derived from an EMBL/GenBank/DDBJ whole genome shotgun (WGS) entry which is preliminary data.</text>
</comment>
<reference evidence="2" key="2">
    <citation type="submission" date="2021-09" db="EMBL/GenBank/DDBJ databases">
        <authorList>
            <person name="Jia N."/>
            <person name="Wang J."/>
            <person name="Shi W."/>
            <person name="Du L."/>
            <person name="Sun Y."/>
            <person name="Zhan W."/>
            <person name="Jiang J."/>
            <person name="Wang Q."/>
            <person name="Zhang B."/>
            <person name="Ji P."/>
            <person name="Sakyi L.B."/>
            <person name="Cui X."/>
            <person name="Yuan T."/>
            <person name="Jiang B."/>
            <person name="Yang W."/>
            <person name="Lam T.T.-Y."/>
            <person name="Chang Q."/>
            <person name="Ding S."/>
            <person name="Wang X."/>
            <person name="Zhu J."/>
            <person name="Ruan X."/>
            <person name="Zhao L."/>
            <person name="Wei J."/>
            <person name="Que T."/>
            <person name="Du C."/>
            <person name="Cheng J."/>
            <person name="Dai P."/>
            <person name="Han X."/>
            <person name="Huang E."/>
            <person name="Gao Y."/>
            <person name="Liu J."/>
            <person name="Shao H."/>
            <person name="Ye R."/>
            <person name="Li L."/>
            <person name="Wei W."/>
            <person name="Wang X."/>
            <person name="Wang C."/>
            <person name="Huo Q."/>
            <person name="Li W."/>
            <person name="Guo W."/>
            <person name="Chen H."/>
            <person name="Chen S."/>
            <person name="Zhou L."/>
            <person name="Zhou L."/>
            <person name="Ni X."/>
            <person name="Tian J."/>
            <person name="Zhou Y."/>
            <person name="Sheng Y."/>
            <person name="Liu T."/>
            <person name="Pan Y."/>
            <person name="Xia L."/>
            <person name="Li J."/>
            <person name="Zhao F."/>
            <person name="Cao W."/>
        </authorList>
    </citation>
    <scope>NUCLEOTIDE SEQUENCE</scope>
    <source>
        <strain evidence="2">Rsan-2018</strain>
        <tissue evidence="2">Larvae</tissue>
    </source>
</reference>
<sequence>MWVDFTIRANQRGDIRILAATPQDEEEQALPEAQMYFDSGDYYMAKDKTRKAVLQVAPSIPTILQSPTGKIIPTVESVPSRNTSPVQSKLALEPSSGNSRSVEEEHSPHRSTDSLDEGKGKEEDPVPVENL</sequence>